<dbReference type="CDD" id="cd00839">
    <property type="entry name" value="MPP_PAPs"/>
    <property type="match status" value="2"/>
</dbReference>
<dbReference type="Pfam" id="PF14008">
    <property type="entry name" value="Metallophos_C"/>
    <property type="match status" value="2"/>
</dbReference>
<proteinExistence type="inferred from homology"/>
<evidence type="ECO:0000256" key="2">
    <source>
        <dbReference type="ARBA" id="ARBA00011738"/>
    </source>
</evidence>
<dbReference type="SUPFAM" id="SSF49363">
    <property type="entry name" value="Purple acid phosphatase, N-terminal domain"/>
    <property type="match status" value="2"/>
</dbReference>
<comment type="similarity">
    <text evidence="6">Belongs to the metallophosphoesterase superfamily. Purple acid phosphatase family.</text>
</comment>
<keyword evidence="6" id="KW-0378">Hydrolase</keyword>
<comment type="subcellular location">
    <subcellularLocation>
        <location evidence="1">Secreted</location>
    </subcellularLocation>
</comment>
<dbReference type="InterPro" id="IPR029052">
    <property type="entry name" value="Metallo-depent_PP-like"/>
</dbReference>
<feature type="domain" description="Purple acid phosphatase C-terminal" evidence="8">
    <location>
        <begin position="1086"/>
        <end position="1144"/>
    </location>
</feature>
<feature type="chain" id="PRO_5044953861" description="Purple acid phosphatase" evidence="6">
    <location>
        <begin position="24"/>
        <end position="1153"/>
    </location>
</feature>
<feature type="domain" description="Purple acid phosphatase N-terminal" evidence="9">
    <location>
        <begin position="740"/>
        <end position="839"/>
    </location>
</feature>
<sequence>MAPIELAKVVFCLQLLWFASIDCKHDHPIPTYFGRVHPNGTIVDARNPENRLKLNFPPKPTCLDPGAVLKVSPSSNIDNGAEVTVMWSGVSSPSAKDVVILYCPPDAEPDHYLDFIYVSSISSYTKGYGEFAVRLWNLRKECQFGYYRNDNYTLVVVKSEVLTFKGGAEIPLQGHLALTGNPTEMRVMWVSGSKDTPIVHYGTDPSVMSVVKGNISKTYTADDMCAAPANSAQFVDPGFIHDVLLTNLEPGTRYYYSYGSEKSMSPVHHFNTSPPVGSEDKFTALVYGDMGVSPVPRAYKTAEYATREALSGNAAFVFHNGDISYARGYAYIWEQWHAVIEPYATILPYMVGIGNHEQDHMSGGSKDPSGAPGEGFHPWWAPGYGTDSGGECGVPMYYRFHMPDNGNAVWWYSFDYASVHFIMMSTEHNFTQGSPQYDWMEQDLKNVNRSLTPWVVMAGHRAMYTSQMIESDYIISLGMQKAFESLLLKYKVDLAFWAHYHSYERTCPVRLGQCTPGAPVHIVVGTAGKSLDLEDYFPMSWSLYHENNYGYGRLTQANRSALHWEWVENTSGVGNMASWWAVVVSCLLLGLFSSEAKKGHPVLTYFRRSNSEGVILDVRDLRNHINFTHPIVTRFAPAATLKVSPELVENGELVNVSWSGISQPEKSDFIAFYCPIDVEASRYLDYFYVTVSSNYTSGYGWNQVNVYNMRTSCEFRYYQKNYIHVATSNLLKFKGGVYAPLQGHIALTGDPTQMRVMWLSGTDDIPVVSYGKDPSLRLTAKGTSKTYTKTEMCGPPASLNGFSNPGYIHDVLLTNLTPSSDYFYSYGSSKMMSAVRKFRSQPITGPDESFSFVVYGDMGVTADPGSHDTAKYMIEEAAKGRSLVFHVGDISYARGYAYIWDQWHALIEPFATIMPYMVGIGNHEQDHNSGGSKDPSGAPGEGWHPWWGNFGDDSGGECGVPMYYRFHMPDNGNAVWWYSYDYGSVHFIMMSSEHDFREGSRQYKWLENDLKNVDRKKTPWVVLGGHRPMYTSQEVLSDYIVSIGMQYYLEELFHKYKVDLAFWGHYHSYERTCAVYKQTCQSEGMGTTHIVVGSAGFALDQEDYYKVEWSRFHENDYGYGRVLVANRSALYYEWVRNKDKVVRDKVWLIKSDS</sequence>
<keyword evidence="5" id="KW-0325">Glycoprotein</keyword>
<dbReference type="EC" id="3.1.3.2" evidence="6"/>
<evidence type="ECO:0000313" key="11">
    <source>
        <dbReference type="Proteomes" id="UP001159405"/>
    </source>
</evidence>
<reference evidence="10 11" key="1">
    <citation type="submission" date="2022-05" db="EMBL/GenBank/DDBJ databases">
        <authorList>
            <consortium name="Genoscope - CEA"/>
            <person name="William W."/>
        </authorList>
    </citation>
    <scope>NUCLEOTIDE SEQUENCE [LARGE SCALE GENOMIC DNA]</scope>
</reference>
<dbReference type="EMBL" id="CALNXK010000070">
    <property type="protein sequence ID" value="CAH3143156.1"/>
    <property type="molecule type" value="Genomic_DNA"/>
</dbReference>
<feature type="domain" description="Calcineurin-like phosphoesterase" evidence="7">
    <location>
        <begin position="851"/>
        <end position="1069"/>
    </location>
</feature>
<evidence type="ECO:0000256" key="6">
    <source>
        <dbReference type="RuleBase" id="RU361203"/>
    </source>
</evidence>
<dbReference type="PANTHER" id="PTHR45778">
    <property type="entry name" value="PURPLE ACID PHOSPHATASE-RELATED"/>
    <property type="match status" value="1"/>
</dbReference>
<evidence type="ECO:0000256" key="1">
    <source>
        <dbReference type="ARBA" id="ARBA00004613"/>
    </source>
</evidence>
<feature type="signal peptide" evidence="6">
    <location>
        <begin position="1"/>
        <end position="23"/>
    </location>
</feature>
<dbReference type="PANTHER" id="PTHR45778:SF7">
    <property type="entry name" value="PURPLE ACID PHOSPHATASE"/>
    <property type="match status" value="1"/>
</dbReference>
<evidence type="ECO:0000313" key="10">
    <source>
        <dbReference type="EMBL" id="CAH3143156.1"/>
    </source>
</evidence>
<dbReference type="InterPro" id="IPR041792">
    <property type="entry name" value="MPP_PAP"/>
</dbReference>
<dbReference type="Pfam" id="PF00149">
    <property type="entry name" value="Metallophos"/>
    <property type="match status" value="2"/>
</dbReference>
<organism evidence="10 11">
    <name type="scientific">Porites lobata</name>
    <dbReference type="NCBI Taxonomy" id="104759"/>
    <lineage>
        <taxon>Eukaryota</taxon>
        <taxon>Metazoa</taxon>
        <taxon>Cnidaria</taxon>
        <taxon>Anthozoa</taxon>
        <taxon>Hexacorallia</taxon>
        <taxon>Scleractinia</taxon>
        <taxon>Fungiina</taxon>
        <taxon>Poritidae</taxon>
        <taxon>Porites</taxon>
    </lineage>
</organism>
<comment type="caution">
    <text evidence="10">The sequence shown here is derived from an EMBL/GenBank/DDBJ whole genome shotgun (WGS) entry which is preliminary data.</text>
</comment>
<evidence type="ECO:0000256" key="4">
    <source>
        <dbReference type="ARBA" id="ARBA00022729"/>
    </source>
</evidence>
<feature type="domain" description="Calcineurin-like phosphoesterase" evidence="7">
    <location>
        <begin position="285"/>
        <end position="503"/>
    </location>
</feature>
<keyword evidence="11" id="KW-1185">Reference proteome</keyword>
<evidence type="ECO:0000259" key="8">
    <source>
        <dbReference type="Pfam" id="PF14008"/>
    </source>
</evidence>
<comment type="subunit">
    <text evidence="2">Homodimer.</text>
</comment>
<dbReference type="Proteomes" id="UP001159405">
    <property type="component" value="Unassembled WGS sequence"/>
</dbReference>
<dbReference type="InterPro" id="IPR004843">
    <property type="entry name" value="Calcineurin-like_PHP"/>
</dbReference>
<dbReference type="InterPro" id="IPR015914">
    <property type="entry name" value="PAPs_N"/>
</dbReference>
<dbReference type="Pfam" id="PF16656">
    <property type="entry name" value="Pur_ac_phosph_N"/>
    <property type="match status" value="2"/>
</dbReference>
<keyword evidence="3" id="KW-0964">Secreted</keyword>
<accession>A0ABN8PJH1</accession>
<dbReference type="InterPro" id="IPR025733">
    <property type="entry name" value="PAPs_C"/>
</dbReference>
<evidence type="ECO:0000259" key="7">
    <source>
        <dbReference type="Pfam" id="PF00149"/>
    </source>
</evidence>
<evidence type="ECO:0000259" key="9">
    <source>
        <dbReference type="Pfam" id="PF16656"/>
    </source>
</evidence>
<keyword evidence="4 6" id="KW-0732">Signal</keyword>
<dbReference type="InterPro" id="IPR008963">
    <property type="entry name" value="Purple_acid_Pase-like_N"/>
</dbReference>
<name>A0ABN8PJH1_9CNID</name>
<comment type="catalytic activity">
    <reaction evidence="6">
        <text>a phosphate monoester + H2O = an alcohol + phosphate</text>
        <dbReference type="Rhea" id="RHEA:15017"/>
        <dbReference type="ChEBI" id="CHEBI:15377"/>
        <dbReference type="ChEBI" id="CHEBI:30879"/>
        <dbReference type="ChEBI" id="CHEBI:43474"/>
        <dbReference type="ChEBI" id="CHEBI:67140"/>
        <dbReference type="EC" id="3.1.3.2"/>
    </reaction>
</comment>
<protein>
    <recommendedName>
        <fullName evidence="6">Purple acid phosphatase</fullName>
        <ecNumber evidence="6">3.1.3.2</ecNumber>
    </recommendedName>
</protein>
<dbReference type="SUPFAM" id="SSF56300">
    <property type="entry name" value="Metallo-dependent phosphatases"/>
    <property type="match status" value="2"/>
</dbReference>
<dbReference type="Gene3D" id="3.60.21.10">
    <property type="match status" value="2"/>
</dbReference>
<gene>
    <name evidence="10" type="ORF">PLOB_00043249</name>
</gene>
<dbReference type="Gene3D" id="2.60.40.380">
    <property type="entry name" value="Purple acid phosphatase-like, N-terminal"/>
    <property type="match status" value="2"/>
</dbReference>
<feature type="domain" description="Purple acid phosphatase C-terminal" evidence="8">
    <location>
        <begin position="518"/>
        <end position="572"/>
    </location>
</feature>
<evidence type="ECO:0000256" key="5">
    <source>
        <dbReference type="ARBA" id="ARBA00023180"/>
    </source>
</evidence>
<evidence type="ECO:0000256" key="3">
    <source>
        <dbReference type="ARBA" id="ARBA00022525"/>
    </source>
</evidence>
<feature type="domain" description="Purple acid phosphatase N-terminal" evidence="9">
    <location>
        <begin position="171"/>
        <end position="272"/>
    </location>
</feature>